<proteinExistence type="inferred from homology"/>
<evidence type="ECO:0000256" key="2">
    <source>
        <dbReference type="ARBA" id="ARBA00004496"/>
    </source>
</evidence>
<evidence type="ECO:0000313" key="13">
    <source>
        <dbReference type="Proteomes" id="UP000784294"/>
    </source>
</evidence>
<dbReference type="Pfam" id="PF22782">
    <property type="entry name" value="SDE2"/>
    <property type="match status" value="1"/>
</dbReference>
<dbReference type="PANTHER" id="PTHR12786">
    <property type="entry name" value="SPLICING FACTOR SF3A-RELATED"/>
    <property type="match status" value="1"/>
</dbReference>
<feature type="compositionally biased region" description="Low complexity" evidence="9">
    <location>
        <begin position="187"/>
        <end position="201"/>
    </location>
</feature>
<accession>A0A3S5BRY8</accession>
<organism evidence="12 13">
    <name type="scientific">Protopolystoma xenopodis</name>
    <dbReference type="NCBI Taxonomy" id="117903"/>
    <lineage>
        <taxon>Eukaryota</taxon>
        <taxon>Metazoa</taxon>
        <taxon>Spiralia</taxon>
        <taxon>Lophotrochozoa</taxon>
        <taxon>Platyhelminthes</taxon>
        <taxon>Monogenea</taxon>
        <taxon>Polyopisthocotylea</taxon>
        <taxon>Polystomatidea</taxon>
        <taxon>Polystomatidae</taxon>
        <taxon>Protopolystoma</taxon>
    </lineage>
</organism>
<keyword evidence="4" id="KW-0963">Cytoplasm</keyword>
<keyword evidence="7" id="KW-0539">Nucleus</keyword>
<dbReference type="GO" id="GO:0006397">
    <property type="term" value="P:mRNA processing"/>
    <property type="evidence" value="ECO:0007669"/>
    <property type="project" value="UniProtKB-KW"/>
</dbReference>
<evidence type="ECO:0000256" key="4">
    <source>
        <dbReference type="ARBA" id="ARBA00022490"/>
    </source>
</evidence>
<keyword evidence="6" id="KW-0508">mRNA splicing</keyword>
<dbReference type="InterPro" id="IPR051421">
    <property type="entry name" value="RNA_Proc_DNA_Dmg_Regulator"/>
</dbReference>
<dbReference type="AlphaFoldDB" id="A0A3S5BRY8"/>
<name>A0A3S5BRY8_9PLAT</name>
<sequence>MNDFFYLINGRIEFDQSNLPSDAHIEKHYRLRGGKGGFGSMLRAIGSQIEKTTNHEMCRDLTGRRMRDVNMEKKLREWYAKASEREKAKLERYLERKRKRQEMLKEGPLPGHKFEDREYDAQKQRITDDLQKSMEFVCHITAFLLSALSKIVNESKSDQAPLTPGCSSTSCAPSYKRQRLWLESLDDGSSSGSSSSDIFSGTEDKSGTDIAVSTIDVISGPDALELGSQAQDAHVIALHSEATSDKVESEFVKIDVRPSKINIEGDHDNQTLEVPLTDEQLLDSTLFPTSDVLASTVSLNVLKLSLQSRQLKCGGTALERAQRLFAVRGLTLEQYPDKLRAKPNEAKKT</sequence>
<evidence type="ECO:0000259" key="11">
    <source>
        <dbReference type="Pfam" id="PF22782"/>
    </source>
</evidence>
<evidence type="ECO:0000256" key="7">
    <source>
        <dbReference type="ARBA" id="ARBA00023242"/>
    </source>
</evidence>
<comment type="caution">
    <text evidence="12">The sequence shown here is derived from an EMBL/GenBank/DDBJ whole genome shotgun (WGS) entry which is preliminary data.</text>
</comment>
<dbReference type="OrthoDB" id="547031at2759"/>
<feature type="region of interest" description="Disordered" evidence="9">
    <location>
        <begin position="186"/>
        <end position="206"/>
    </location>
</feature>
<feature type="domain" description="SDE2/SF3A3 SAP" evidence="10">
    <location>
        <begin position="272"/>
        <end position="342"/>
    </location>
</feature>
<keyword evidence="5" id="KW-0507">mRNA processing</keyword>
<keyword evidence="8" id="KW-0131">Cell cycle</keyword>
<dbReference type="Proteomes" id="UP000784294">
    <property type="component" value="Unassembled WGS sequence"/>
</dbReference>
<dbReference type="GO" id="GO:0005634">
    <property type="term" value="C:nucleus"/>
    <property type="evidence" value="ECO:0007669"/>
    <property type="project" value="UniProtKB-SubCell"/>
</dbReference>
<dbReference type="GO" id="GO:0008380">
    <property type="term" value="P:RNA splicing"/>
    <property type="evidence" value="ECO:0007669"/>
    <property type="project" value="UniProtKB-KW"/>
</dbReference>
<comment type="similarity">
    <text evidence="3">Belongs to the SDE2 family.</text>
</comment>
<dbReference type="EMBL" id="CAAALY010253626">
    <property type="protein sequence ID" value="VEL36952.1"/>
    <property type="molecule type" value="Genomic_DNA"/>
</dbReference>
<evidence type="ECO:0000313" key="12">
    <source>
        <dbReference type="EMBL" id="VEL36952.1"/>
    </source>
</evidence>
<feature type="domain" description="SDE2-like" evidence="11">
    <location>
        <begin position="33"/>
        <end position="135"/>
    </location>
</feature>
<evidence type="ECO:0000256" key="1">
    <source>
        <dbReference type="ARBA" id="ARBA00004123"/>
    </source>
</evidence>
<dbReference type="Pfam" id="PF13297">
    <property type="entry name" value="SDE2_2C"/>
    <property type="match status" value="1"/>
</dbReference>
<dbReference type="PANTHER" id="PTHR12786:SF1">
    <property type="entry name" value="SPLICING REGULATOR SDE2"/>
    <property type="match status" value="1"/>
</dbReference>
<gene>
    <name evidence="12" type="ORF">PXEA_LOCUS30392</name>
</gene>
<evidence type="ECO:0000256" key="8">
    <source>
        <dbReference type="ARBA" id="ARBA00023306"/>
    </source>
</evidence>
<reference evidence="12" key="1">
    <citation type="submission" date="2018-11" db="EMBL/GenBank/DDBJ databases">
        <authorList>
            <consortium name="Pathogen Informatics"/>
        </authorList>
    </citation>
    <scope>NUCLEOTIDE SEQUENCE</scope>
</reference>
<dbReference type="InterPro" id="IPR053822">
    <property type="entry name" value="SDE2-like_dom"/>
</dbReference>
<dbReference type="InterPro" id="IPR025086">
    <property type="entry name" value="SDE2/SF3A3_SAP"/>
</dbReference>
<evidence type="ECO:0000256" key="6">
    <source>
        <dbReference type="ARBA" id="ARBA00023187"/>
    </source>
</evidence>
<keyword evidence="13" id="KW-1185">Reference proteome</keyword>
<evidence type="ECO:0000256" key="3">
    <source>
        <dbReference type="ARBA" id="ARBA00008726"/>
    </source>
</evidence>
<dbReference type="GO" id="GO:0005737">
    <property type="term" value="C:cytoplasm"/>
    <property type="evidence" value="ECO:0007669"/>
    <property type="project" value="UniProtKB-SubCell"/>
</dbReference>
<protein>
    <submittedName>
        <fullName evidence="12">Uncharacterized protein</fullName>
    </submittedName>
</protein>
<evidence type="ECO:0000259" key="10">
    <source>
        <dbReference type="Pfam" id="PF13297"/>
    </source>
</evidence>
<comment type="subcellular location">
    <subcellularLocation>
        <location evidence="2">Cytoplasm</location>
    </subcellularLocation>
    <subcellularLocation>
        <location evidence="1">Nucleus</location>
    </subcellularLocation>
</comment>
<evidence type="ECO:0000256" key="9">
    <source>
        <dbReference type="SAM" id="MobiDB-lite"/>
    </source>
</evidence>
<evidence type="ECO:0000256" key="5">
    <source>
        <dbReference type="ARBA" id="ARBA00022664"/>
    </source>
</evidence>